<dbReference type="Gene3D" id="2.60.40.420">
    <property type="entry name" value="Cupredoxins - blue copper proteins"/>
    <property type="match status" value="3"/>
</dbReference>
<dbReference type="SUPFAM" id="SSF49503">
    <property type="entry name" value="Cupredoxins"/>
    <property type="match status" value="3"/>
</dbReference>
<accession>A0ABR1XJH0</accession>
<evidence type="ECO:0000313" key="11">
    <source>
        <dbReference type="Proteomes" id="UP001456524"/>
    </source>
</evidence>
<evidence type="ECO:0000256" key="5">
    <source>
        <dbReference type="SAM" id="MobiDB-lite"/>
    </source>
</evidence>
<evidence type="ECO:0000256" key="4">
    <source>
        <dbReference type="ARBA" id="ARBA00023008"/>
    </source>
</evidence>
<reference evidence="10 11" key="1">
    <citation type="journal article" date="2022" name="G3 (Bethesda)">
        <title>Enemy or ally: a genomic approach to elucidate the lifestyle of Phyllosticta citrichinaensis.</title>
        <authorList>
            <person name="Buijs V.A."/>
            <person name="Groenewald J.Z."/>
            <person name="Haridas S."/>
            <person name="LaButti K.M."/>
            <person name="Lipzen A."/>
            <person name="Martin F.M."/>
            <person name="Barry K."/>
            <person name="Grigoriev I.V."/>
            <person name="Crous P.W."/>
            <person name="Seidl M.F."/>
        </authorList>
    </citation>
    <scope>NUCLEOTIDE SEQUENCE [LARGE SCALE GENOMIC DNA]</scope>
    <source>
        <strain evidence="10 11">CBS 129764</strain>
    </source>
</reference>
<dbReference type="PANTHER" id="PTHR11709">
    <property type="entry name" value="MULTI-COPPER OXIDASE"/>
    <property type="match status" value="1"/>
</dbReference>
<keyword evidence="2" id="KW-0479">Metal-binding</keyword>
<evidence type="ECO:0000313" key="10">
    <source>
        <dbReference type="EMBL" id="KAK8157177.1"/>
    </source>
</evidence>
<dbReference type="PANTHER" id="PTHR11709:SF414">
    <property type="entry name" value="ADR239WP"/>
    <property type="match status" value="1"/>
</dbReference>
<dbReference type="PROSITE" id="PS00080">
    <property type="entry name" value="MULTICOPPER_OXIDASE2"/>
    <property type="match status" value="1"/>
</dbReference>
<protein>
    <submittedName>
        <fullName evidence="10">Cupredoxin</fullName>
    </submittedName>
</protein>
<name>A0ABR1XJH0_9PEZI</name>
<evidence type="ECO:0000256" key="6">
    <source>
        <dbReference type="SAM" id="Phobius"/>
    </source>
</evidence>
<feature type="domain" description="Plastocyanin-like" evidence="7">
    <location>
        <begin position="248"/>
        <end position="390"/>
    </location>
</feature>
<evidence type="ECO:0000259" key="8">
    <source>
        <dbReference type="Pfam" id="PF07731"/>
    </source>
</evidence>
<keyword evidence="6" id="KW-1133">Transmembrane helix</keyword>
<dbReference type="InterPro" id="IPR008972">
    <property type="entry name" value="Cupredoxin"/>
</dbReference>
<dbReference type="InterPro" id="IPR045087">
    <property type="entry name" value="Cu-oxidase_fam"/>
</dbReference>
<feature type="region of interest" description="Disordered" evidence="5">
    <location>
        <begin position="1"/>
        <end position="41"/>
    </location>
</feature>
<dbReference type="InterPro" id="IPR001117">
    <property type="entry name" value="Cu-oxidase_2nd"/>
</dbReference>
<dbReference type="InterPro" id="IPR002355">
    <property type="entry name" value="Cu_oxidase_Cu_BS"/>
</dbReference>
<comment type="similarity">
    <text evidence="1">Belongs to the multicopper oxidase family.</text>
</comment>
<dbReference type="CDD" id="cd13910">
    <property type="entry name" value="CuRO_3_MCO_like_4"/>
    <property type="match status" value="1"/>
</dbReference>
<organism evidence="10 11">
    <name type="scientific">Phyllosticta citrichinensis</name>
    <dbReference type="NCBI Taxonomy" id="1130410"/>
    <lineage>
        <taxon>Eukaryota</taxon>
        <taxon>Fungi</taxon>
        <taxon>Dikarya</taxon>
        <taxon>Ascomycota</taxon>
        <taxon>Pezizomycotina</taxon>
        <taxon>Dothideomycetes</taxon>
        <taxon>Dothideomycetes incertae sedis</taxon>
        <taxon>Botryosphaeriales</taxon>
        <taxon>Phyllostictaceae</taxon>
        <taxon>Phyllosticta</taxon>
    </lineage>
</organism>
<dbReference type="Pfam" id="PF07732">
    <property type="entry name" value="Cu-oxidase_3"/>
    <property type="match status" value="1"/>
</dbReference>
<dbReference type="CDD" id="cd13857">
    <property type="entry name" value="CuRO_1_Diphenol_Ox"/>
    <property type="match status" value="1"/>
</dbReference>
<proteinExistence type="inferred from homology"/>
<evidence type="ECO:0000256" key="1">
    <source>
        <dbReference type="ARBA" id="ARBA00010609"/>
    </source>
</evidence>
<keyword evidence="6" id="KW-0812">Transmembrane</keyword>
<dbReference type="InterPro" id="IPR011707">
    <property type="entry name" value="Cu-oxidase-like_N"/>
</dbReference>
<keyword evidence="4" id="KW-0186">Copper</keyword>
<keyword evidence="6" id="KW-0472">Membrane</keyword>
<evidence type="ECO:0000259" key="9">
    <source>
        <dbReference type="Pfam" id="PF07732"/>
    </source>
</evidence>
<sequence>MALQSVEPAGYHQLSQEPEVDEQTSSLLKQDGQALADEQASPPNGDFARKWLVLLEFFIMFLVLAIAMSAVFLRQHHSPGAAAGNAGDQAEATSPGPKYLLDPDWDFQAPAQTREYHWTITDATLNPDGVFRPLILINNEFPGPLVECNQGDTLAINVKNQASNATSFHWHGLFMNGSNWMDGTVGVTQCPVAPNANMTYRFEVRGQSGTYWYHAHMGMQTADGLYGPLIVHSPDERSLQKLDYASDQILMVQDYYYDLSSALLPKYLGPGRENVEPVPDGGLINGKSIRDCSTVQDRSCNNSTAELAVLNLEKEKNHRIRVIHVGAFAEFHVQLDEHQFAVTEVDGTDVLPMFYHRLNIHPGQRYSIVVSANATSGDAFWLRAKMVTACFKEENPDLADEVRAVVRYITRGGEQLQETASSKDWADAFDVTCLDMNTTELRPVTHVAVPESADSRIYLRANFEIGAWRLSRGFFNSSSFRGNLKSPTLHRMVDGVVSQNASFTFPDQTSPYGINSNAFDPAKEFVYQTTGIRTIDILISNFDDGNHPLHLHGHKFFVLASGHGYPPVNLKSSLNLTNPLRRDTASVEGFGWILLRVVLDNPGIHAFHCHLSFHQEAGMMMLFAARTDGMAGWKVPDEQRALCHLDGVEKGDRPKDEIWFGNFGDSHEGKS</sequence>
<feature type="transmembrane region" description="Helical" evidence="6">
    <location>
        <begin position="51"/>
        <end position="73"/>
    </location>
</feature>
<keyword evidence="11" id="KW-1185">Reference proteome</keyword>
<evidence type="ECO:0000256" key="3">
    <source>
        <dbReference type="ARBA" id="ARBA00023002"/>
    </source>
</evidence>
<dbReference type="Proteomes" id="UP001456524">
    <property type="component" value="Unassembled WGS sequence"/>
</dbReference>
<comment type="caution">
    <text evidence="10">The sequence shown here is derived from an EMBL/GenBank/DDBJ whole genome shotgun (WGS) entry which is preliminary data.</text>
</comment>
<feature type="domain" description="Plastocyanin-like" evidence="9">
    <location>
        <begin position="120"/>
        <end position="235"/>
    </location>
</feature>
<dbReference type="InterPro" id="IPR011706">
    <property type="entry name" value="Cu-oxidase_C"/>
</dbReference>
<dbReference type="CDD" id="cd13886">
    <property type="entry name" value="CuRO_2_MCO_like_1"/>
    <property type="match status" value="1"/>
</dbReference>
<dbReference type="EMBL" id="JBBWUH010000009">
    <property type="protein sequence ID" value="KAK8157177.1"/>
    <property type="molecule type" value="Genomic_DNA"/>
</dbReference>
<dbReference type="Pfam" id="PF07731">
    <property type="entry name" value="Cu-oxidase_2"/>
    <property type="match status" value="1"/>
</dbReference>
<keyword evidence="3" id="KW-0560">Oxidoreductase</keyword>
<dbReference type="Pfam" id="PF00394">
    <property type="entry name" value="Cu-oxidase"/>
    <property type="match status" value="1"/>
</dbReference>
<evidence type="ECO:0000259" key="7">
    <source>
        <dbReference type="Pfam" id="PF00394"/>
    </source>
</evidence>
<gene>
    <name evidence="10" type="ORF">IWX90DRAFT_316365</name>
</gene>
<evidence type="ECO:0000256" key="2">
    <source>
        <dbReference type="ARBA" id="ARBA00022723"/>
    </source>
</evidence>
<feature type="domain" description="Plastocyanin-like" evidence="8">
    <location>
        <begin position="484"/>
        <end position="626"/>
    </location>
</feature>